<accession>A0A5C6CRM6</accession>
<dbReference type="InterPro" id="IPR006102">
    <property type="entry name" value="Ig-like_GH2"/>
</dbReference>
<dbReference type="Pfam" id="PF02836">
    <property type="entry name" value="Glyco_hydro_2_C"/>
    <property type="match status" value="1"/>
</dbReference>
<dbReference type="GO" id="GO:0004565">
    <property type="term" value="F:beta-galactosidase activity"/>
    <property type="evidence" value="ECO:0007669"/>
    <property type="project" value="UniProtKB-EC"/>
</dbReference>
<keyword evidence="3 9" id="KW-0326">Glycosidase</keyword>
<evidence type="ECO:0000259" key="8">
    <source>
        <dbReference type="Pfam" id="PF16355"/>
    </source>
</evidence>
<dbReference type="InterPro" id="IPR013783">
    <property type="entry name" value="Ig-like_fold"/>
</dbReference>
<dbReference type="InterPro" id="IPR017853">
    <property type="entry name" value="GH"/>
</dbReference>
<evidence type="ECO:0000259" key="7">
    <source>
        <dbReference type="Pfam" id="PF11721"/>
    </source>
</evidence>
<dbReference type="Gene3D" id="3.20.20.80">
    <property type="entry name" value="Glycosidases"/>
    <property type="match status" value="1"/>
</dbReference>
<feature type="domain" description="DUF4982" evidence="8">
    <location>
        <begin position="662"/>
        <end position="706"/>
    </location>
</feature>
<reference evidence="9 10" key="1">
    <citation type="submission" date="2019-02" db="EMBL/GenBank/DDBJ databases">
        <title>Deep-cultivation of Planctomycetes and their phenomic and genomic characterization uncovers novel biology.</title>
        <authorList>
            <person name="Wiegand S."/>
            <person name="Jogler M."/>
            <person name="Boedeker C."/>
            <person name="Pinto D."/>
            <person name="Vollmers J."/>
            <person name="Rivas-Marin E."/>
            <person name="Kohn T."/>
            <person name="Peeters S.H."/>
            <person name="Heuer A."/>
            <person name="Rast P."/>
            <person name="Oberbeckmann S."/>
            <person name="Bunk B."/>
            <person name="Jeske O."/>
            <person name="Meyerdierks A."/>
            <person name="Storesund J.E."/>
            <person name="Kallscheuer N."/>
            <person name="Luecker S."/>
            <person name="Lage O.M."/>
            <person name="Pohl T."/>
            <person name="Merkel B.J."/>
            <person name="Hornburger P."/>
            <person name="Mueller R.-W."/>
            <person name="Bruemmer F."/>
            <person name="Labrenz M."/>
            <person name="Spormann A.M."/>
            <person name="Op Den Camp H."/>
            <person name="Overmann J."/>
            <person name="Amann R."/>
            <person name="Jetten M.S.M."/>
            <person name="Mascher T."/>
            <person name="Medema M.H."/>
            <person name="Devos D.P."/>
            <person name="Kaster A.-K."/>
            <person name="Ovreas L."/>
            <person name="Rohde M."/>
            <person name="Galperin M.Y."/>
            <person name="Jogler C."/>
        </authorList>
    </citation>
    <scope>NUCLEOTIDE SEQUENCE [LARGE SCALE GENOMIC DNA]</scope>
    <source>
        <strain evidence="9 10">Pla144</strain>
    </source>
</reference>
<evidence type="ECO:0000256" key="1">
    <source>
        <dbReference type="ARBA" id="ARBA00007401"/>
    </source>
</evidence>
<dbReference type="InterPro" id="IPR021720">
    <property type="entry name" value="Malectin_dom"/>
</dbReference>
<organism evidence="9 10">
    <name type="scientific">Bythopirellula polymerisocia</name>
    <dbReference type="NCBI Taxonomy" id="2528003"/>
    <lineage>
        <taxon>Bacteria</taxon>
        <taxon>Pseudomonadati</taxon>
        <taxon>Planctomycetota</taxon>
        <taxon>Planctomycetia</taxon>
        <taxon>Pirellulales</taxon>
        <taxon>Lacipirellulaceae</taxon>
        <taxon>Bythopirellula</taxon>
    </lineage>
</organism>
<dbReference type="InterPro" id="IPR051913">
    <property type="entry name" value="GH2_Domain-Containing"/>
</dbReference>
<keyword evidence="2 9" id="KW-0378">Hydrolase</keyword>
<dbReference type="PANTHER" id="PTHR42732:SF1">
    <property type="entry name" value="BETA-MANNOSIDASE"/>
    <property type="match status" value="1"/>
</dbReference>
<feature type="domain" description="Glycosyl hydrolases family 2 sugar binding" evidence="6">
    <location>
        <begin position="96"/>
        <end position="197"/>
    </location>
</feature>
<evidence type="ECO:0000256" key="3">
    <source>
        <dbReference type="ARBA" id="ARBA00023295"/>
    </source>
</evidence>
<feature type="domain" description="Malectin" evidence="7">
    <location>
        <begin position="741"/>
        <end position="873"/>
    </location>
</feature>
<dbReference type="AlphaFoldDB" id="A0A5C6CRM6"/>
<gene>
    <name evidence="9" type="primary">lacZ_3</name>
    <name evidence="9" type="ORF">Pla144_23500</name>
</gene>
<evidence type="ECO:0000256" key="2">
    <source>
        <dbReference type="ARBA" id="ARBA00022801"/>
    </source>
</evidence>
<dbReference type="Pfam" id="PF02837">
    <property type="entry name" value="Glyco_hydro_2_N"/>
    <property type="match status" value="1"/>
</dbReference>
<dbReference type="Pfam" id="PF16355">
    <property type="entry name" value="DUF4982"/>
    <property type="match status" value="1"/>
</dbReference>
<sequence>MFTRLPQSFSRYLTVVLLLVGLVSQHSLVAEQTGADDISNPTRQTTLLNSDWRFELDGTIEGQDPNLDDSQWLPLRLPHTWNTEDSFDEDPGYRRNASWYRRNLVTPENLGDEHLYLRFEGVNQRAEVYVNGQLATHHVGGYTAFVCDITSLLNPTPGASNLIAVRVDNSWDPDVPPIAKINFTIYGGIYRNVHLLRVDPVHIAVNDFASPGVFIDTLLVTRKEACVRIRGLVENQDASSHDCTVINTILSPEGREVGSARTELTIPETGRSEFETTVGLQETPQLWSPDNAVLYRVKTEVLVEGIVRDLVTNDFGIRWFHFDPEQGFILNGEHLYLKGTNRHQDREGFGNALTDEQHREDLELIKQMGANFLRLGHYPQAPAVLDSADKLGLLLWEEIPVLTRISESDAFRQNSLHMLEEMIKQHFNHPSIIVWGSMNEIFLRNGDGTRSEPSEAYSAKVSKLAHDLDARIRQLDPGRVSTMAFHDSRQYDKLSMLDIPQLVAFNRYFGWYGGGLSSFGRELDRQHQAGPERPLFISEYGAGSDRRLNSIDPQRMDFTNSYQQAFAEGHLRQIKERPYLSGAAWWNQFDFGNPYNQDTIPGINQKGLMYFDRTPKDTYYLFQANFSDEPVLHIASRDWPIRIAYPSPKSNDSAEPPFEHAIKVYSNADSVELVVNGTSVGSRQPDDVCAATWKVPLQEGVNQIAAQAKFDEKIVSDEMEIESRGMPTNLAKEGDPFDALYVNVGSHVEFRDHKDHIWIPDQSYQSGGWGHVAGKPRELSAEGSRKSVDVFNTDEDPLYQSFLVGINQYRFDLPDGRYRVTLKMNDYENSDPATRVFDIKVNNEPVVENLDLAMQADKQTALVTEHVVEVSEGKGLIVDFVPVAGEPVLSGISVVRETPTIKSAGVTRSETDR</sequence>
<comment type="caution">
    <text evidence="9">The sequence shown here is derived from an EMBL/GenBank/DDBJ whole genome shotgun (WGS) entry which is preliminary data.</text>
</comment>
<proteinExistence type="inferred from homology"/>
<evidence type="ECO:0000313" key="10">
    <source>
        <dbReference type="Proteomes" id="UP000318437"/>
    </source>
</evidence>
<dbReference type="Gene3D" id="2.60.120.260">
    <property type="entry name" value="Galactose-binding domain-like"/>
    <property type="match status" value="1"/>
</dbReference>
<evidence type="ECO:0000259" key="4">
    <source>
        <dbReference type="Pfam" id="PF00703"/>
    </source>
</evidence>
<dbReference type="InterPro" id="IPR008979">
    <property type="entry name" value="Galactose-bd-like_sf"/>
</dbReference>
<dbReference type="InterPro" id="IPR006103">
    <property type="entry name" value="Glyco_hydro_2_cat"/>
</dbReference>
<dbReference type="Pfam" id="PF11721">
    <property type="entry name" value="Malectin"/>
    <property type="match status" value="1"/>
</dbReference>
<dbReference type="Gene3D" id="2.60.40.10">
    <property type="entry name" value="Immunoglobulins"/>
    <property type="match status" value="2"/>
</dbReference>
<comment type="similarity">
    <text evidence="1">Belongs to the glycosyl hydrolase 2 family.</text>
</comment>
<dbReference type="Gene3D" id="2.60.120.430">
    <property type="entry name" value="Galactose-binding lectin"/>
    <property type="match status" value="1"/>
</dbReference>
<dbReference type="OrthoDB" id="9762066at2"/>
<dbReference type="SUPFAM" id="SSF49785">
    <property type="entry name" value="Galactose-binding domain-like"/>
    <property type="match status" value="1"/>
</dbReference>
<evidence type="ECO:0000259" key="5">
    <source>
        <dbReference type="Pfam" id="PF02836"/>
    </source>
</evidence>
<dbReference type="SUPFAM" id="SSF49303">
    <property type="entry name" value="beta-Galactosidase/glucuronidase domain"/>
    <property type="match status" value="1"/>
</dbReference>
<dbReference type="GO" id="GO:0005975">
    <property type="term" value="P:carbohydrate metabolic process"/>
    <property type="evidence" value="ECO:0007669"/>
    <property type="project" value="InterPro"/>
</dbReference>
<dbReference type="PRINTS" id="PR00132">
    <property type="entry name" value="GLHYDRLASE2"/>
</dbReference>
<dbReference type="InterPro" id="IPR032311">
    <property type="entry name" value="DUF4982"/>
</dbReference>
<dbReference type="EC" id="3.2.1.23" evidence="9"/>
<dbReference type="Proteomes" id="UP000318437">
    <property type="component" value="Unassembled WGS sequence"/>
</dbReference>
<dbReference type="SUPFAM" id="SSF51445">
    <property type="entry name" value="(Trans)glycosidases"/>
    <property type="match status" value="1"/>
</dbReference>
<name>A0A5C6CRM6_9BACT</name>
<evidence type="ECO:0000313" key="9">
    <source>
        <dbReference type="EMBL" id="TWU27573.1"/>
    </source>
</evidence>
<dbReference type="InterPro" id="IPR006104">
    <property type="entry name" value="Glyco_hydro_2_N"/>
</dbReference>
<dbReference type="InterPro" id="IPR036156">
    <property type="entry name" value="Beta-gal/glucu_dom_sf"/>
</dbReference>
<feature type="domain" description="Glycoside hydrolase family 2 catalytic" evidence="5">
    <location>
        <begin position="327"/>
        <end position="623"/>
    </location>
</feature>
<evidence type="ECO:0000259" key="6">
    <source>
        <dbReference type="Pfam" id="PF02837"/>
    </source>
</evidence>
<feature type="domain" description="Glycoside hydrolase family 2 immunoglobulin-like beta-sandwich" evidence="4">
    <location>
        <begin position="213"/>
        <end position="318"/>
    </location>
</feature>
<dbReference type="InterPro" id="IPR006101">
    <property type="entry name" value="Glyco_hydro_2"/>
</dbReference>
<protein>
    <submittedName>
        <fullName evidence="9">Beta-galactosidase</fullName>
        <ecNumber evidence="9">3.2.1.23</ecNumber>
    </submittedName>
</protein>
<keyword evidence="10" id="KW-1185">Reference proteome</keyword>
<dbReference type="Pfam" id="PF00703">
    <property type="entry name" value="Glyco_hydro_2"/>
    <property type="match status" value="1"/>
</dbReference>
<dbReference type="RefSeq" id="WP_146450763.1">
    <property type="nucleotide sequence ID" value="NZ_SJPS01000003.1"/>
</dbReference>
<dbReference type="PANTHER" id="PTHR42732">
    <property type="entry name" value="BETA-GALACTOSIDASE"/>
    <property type="match status" value="1"/>
</dbReference>
<dbReference type="EMBL" id="SJPS01000003">
    <property type="protein sequence ID" value="TWU27573.1"/>
    <property type="molecule type" value="Genomic_DNA"/>
</dbReference>